<sequence length="152" mass="17457">MSLDYSFALDTEDHPEDLLRWLESTFQMKRYANQRGTCADVGLQCTVLLQNTTSRDLIDRIYGIDTRIHILCRIDKGEAQSVGMDKLVELCLGLLCRDSADLLLLSNGEQGHVLRTHQDIYADCSDEYWEQKWNAAFGKARIEFRHDSLPCL</sequence>
<dbReference type="KEGG" id="gaz:Pan241w_01270"/>
<dbReference type="InterPro" id="IPR049799">
    <property type="entry name" value="SitI3-like"/>
</dbReference>
<dbReference type="OrthoDB" id="9976702at2"/>
<organism evidence="1 2">
    <name type="scientific">Gimesia alba</name>
    <dbReference type="NCBI Taxonomy" id="2527973"/>
    <lineage>
        <taxon>Bacteria</taxon>
        <taxon>Pseudomonadati</taxon>
        <taxon>Planctomycetota</taxon>
        <taxon>Planctomycetia</taxon>
        <taxon>Planctomycetales</taxon>
        <taxon>Planctomycetaceae</taxon>
        <taxon>Gimesia</taxon>
    </lineage>
</organism>
<dbReference type="RefSeq" id="WP_145209414.1">
    <property type="nucleotide sequence ID" value="NZ_CP036269.1"/>
</dbReference>
<keyword evidence="2" id="KW-1185">Reference proteome</keyword>
<gene>
    <name evidence="1" type="ORF">Pan241w_01270</name>
</gene>
<reference evidence="1 2" key="1">
    <citation type="submission" date="2019-02" db="EMBL/GenBank/DDBJ databases">
        <title>Deep-cultivation of Planctomycetes and their phenomic and genomic characterization uncovers novel biology.</title>
        <authorList>
            <person name="Wiegand S."/>
            <person name="Jogler M."/>
            <person name="Boedeker C."/>
            <person name="Pinto D."/>
            <person name="Vollmers J."/>
            <person name="Rivas-Marin E."/>
            <person name="Kohn T."/>
            <person name="Peeters S.H."/>
            <person name="Heuer A."/>
            <person name="Rast P."/>
            <person name="Oberbeckmann S."/>
            <person name="Bunk B."/>
            <person name="Jeske O."/>
            <person name="Meyerdierks A."/>
            <person name="Storesund J.E."/>
            <person name="Kallscheuer N."/>
            <person name="Luecker S."/>
            <person name="Lage O.M."/>
            <person name="Pohl T."/>
            <person name="Merkel B.J."/>
            <person name="Hornburger P."/>
            <person name="Mueller R.-W."/>
            <person name="Bruemmer F."/>
            <person name="Labrenz M."/>
            <person name="Spormann A.M."/>
            <person name="Op den Camp H."/>
            <person name="Overmann J."/>
            <person name="Amann R."/>
            <person name="Jetten M.S.M."/>
            <person name="Mascher T."/>
            <person name="Medema M.H."/>
            <person name="Devos D.P."/>
            <person name="Kaster A.-K."/>
            <person name="Ovreas L."/>
            <person name="Rohde M."/>
            <person name="Galperin M.Y."/>
            <person name="Jogler C."/>
        </authorList>
    </citation>
    <scope>NUCLEOTIDE SEQUENCE [LARGE SCALE GENOMIC DNA]</scope>
    <source>
        <strain evidence="1 2">Pan241w</strain>
    </source>
</reference>
<evidence type="ECO:0000313" key="1">
    <source>
        <dbReference type="EMBL" id="QDT40074.1"/>
    </source>
</evidence>
<name>A0A517R840_9PLAN</name>
<dbReference type="Proteomes" id="UP000317171">
    <property type="component" value="Chromosome"/>
</dbReference>
<accession>A0A517R840</accession>
<evidence type="ECO:0000313" key="2">
    <source>
        <dbReference type="Proteomes" id="UP000317171"/>
    </source>
</evidence>
<protein>
    <submittedName>
        <fullName evidence="1">Uncharacterized protein</fullName>
    </submittedName>
</protein>
<proteinExistence type="predicted"/>
<dbReference type="NCBIfam" id="NF040657">
    <property type="entry name" value="immun_SitI3"/>
    <property type="match status" value="1"/>
</dbReference>
<dbReference type="AlphaFoldDB" id="A0A517R840"/>
<dbReference type="EMBL" id="CP036269">
    <property type="protein sequence ID" value="QDT40074.1"/>
    <property type="molecule type" value="Genomic_DNA"/>
</dbReference>